<comment type="caution">
    <text evidence="4">The sequence shown here is derived from an EMBL/GenBank/DDBJ whole genome shotgun (WGS) entry which is preliminary data.</text>
</comment>
<evidence type="ECO:0000313" key="5">
    <source>
        <dbReference type="Proteomes" id="UP001596174"/>
    </source>
</evidence>
<dbReference type="EC" id="2.3.1.-" evidence="4"/>
<dbReference type="PROSITE" id="PS51186">
    <property type="entry name" value="GNAT"/>
    <property type="match status" value="1"/>
</dbReference>
<dbReference type="RefSeq" id="WP_380578341.1">
    <property type="nucleotide sequence ID" value="NZ_JBHSQJ010000001.1"/>
</dbReference>
<proteinExistence type="predicted"/>
<dbReference type="EMBL" id="JBHSQJ010000001">
    <property type="protein sequence ID" value="MFC5905677.1"/>
    <property type="molecule type" value="Genomic_DNA"/>
</dbReference>
<keyword evidence="1 4" id="KW-0808">Transferase</keyword>
<dbReference type="Pfam" id="PF00583">
    <property type="entry name" value="Acetyltransf_1"/>
    <property type="match status" value="1"/>
</dbReference>
<gene>
    <name evidence="4" type="ORF">ACFP3V_00360</name>
</gene>
<evidence type="ECO:0000259" key="3">
    <source>
        <dbReference type="PROSITE" id="PS51186"/>
    </source>
</evidence>
<dbReference type="Gene3D" id="3.40.630.30">
    <property type="match status" value="1"/>
</dbReference>
<feature type="domain" description="N-acetyltransferase" evidence="3">
    <location>
        <begin position="19"/>
        <end position="190"/>
    </location>
</feature>
<dbReference type="Proteomes" id="UP001596174">
    <property type="component" value="Unassembled WGS sequence"/>
</dbReference>
<organism evidence="4 5">
    <name type="scientific">Streptacidiphilus monticola</name>
    <dbReference type="NCBI Taxonomy" id="2161674"/>
    <lineage>
        <taxon>Bacteria</taxon>
        <taxon>Bacillati</taxon>
        <taxon>Actinomycetota</taxon>
        <taxon>Actinomycetes</taxon>
        <taxon>Kitasatosporales</taxon>
        <taxon>Streptomycetaceae</taxon>
        <taxon>Streptacidiphilus</taxon>
    </lineage>
</organism>
<keyword evidence="5" id="KW-1185">Reference proteome</keyword>
<evidence type="ECO:0000256" key="2">
    <source>
        <dbReference type="ARBA" id="ARBA00023315"/>
    </source>
</evidence>
<keyword evidence="2 4" id="KW-0012">Acyltransferase</keyword>
<dbReference type="InterPro" id="IPR016181">
    <property type="entry name" value="Acyl_CoA_acyltransferase"/>
</dbReference>
<dbReference type="InterPro" id="IPR050832">
    <property type="entry name" value="Bact_Acetyltransf"/>
</dbReference>
<sequence length="199" mass="21775">MNLDHAETTAETAAQTGSPRIRLAHPQDLPRVLALMDGIMDWLVAQGRTGQWGSRHWSETPALVERVEGRIARGELRVAEIDGELAGVVSVSEQAADYVSPAPEPELFINLLATERRFKGSGVGAALLAEARAEARRRGLPLLRVDCYAGDDGKLKAWYASQGFTEVEPFVVRREGRPDWPGMLFAEEVDRDGRGVSSP</sequence>
<dbReference type="InterPro" id="IPR000182">
    <property type="entry name" value="GNAT_dom"/>
</dbReference>
<protein>
    <submittedName>
        <fullName evidence="4">GNAT family N-acetyltransferase</fullName>
        <ecNumber evidence="4">2.3.1.-</ecNumber>
    </submittedName>
</protein>
<evidence type="ECO:0000313" key="4">
    <source>
        <dbReference type="EMBL" id="MFC5905677.1"/>
    </source>
</evidence>
<name>A0ABW1FWQ2_9ACTN</name>
<accession>A0ABW1FWQ2</accession>
<dbReference type="SUPFAM" id="SSF55729">
    <property type="entry name" value="Acyl-CoA N-acyltransferases (Nat)"/>
    <property type="match status" value="1"/>
</dbReference>
<reference evidence="5" key="1">
    <citation type="journal article" date="2019" name="Int. J. Syst. Evol. Microbiol.">
        <title>The Global Catalogue of Microorganisms (GCM) 10K type strain sequencing project: providing services to taxonomists for standard genome sequencing and annotation.</title>
        <authorList>
            <consortium name="The Broad Institute Genomics Platform"/>
            <consortium name="The Broad Institute Genome Sequencing Center for Infectious Disease"/>
            <person name="Wu L."/>
            <person name="Ma J."/>
        </authorList>
    </citation>
    <scope>NUCLEOTIDE SEQUENCE [LARGE SCALE GENOMIC DNA]</scope>
    <source>
        <strain evidence="5">JCM 4816</strain>
    </source>
</reference>
<dbReference type="GO" id="GO:0016746">
    <property type="term" value="F:acyltransferase activity"/>
    <property type="evidence" value="ECO:0007669"/>
    <property type="project" value="UniProtKB-KW"/>
</dbReference>
<dbReference type="PANTHER" id="PTHR43877">
    <property type="entry name" value="AMINOALKYLPHOSPHONATE N-ACETYLTRANSFERASE-RELATED-RELATED"/>
    <property type="match status" value="1"/>
</dbReference>
<evidence type="ECO:0000256" key="1">
    <source>
        <dbReference type="ARBA" id="ARBA00022679"/>
    </source>
</evidence>